<dbReference type="RefSeq" id="WP_342075743.1">
    <property type="nucleotide sequence ID" value="NZ_CP151767.2"/>
</dbReference>
<reference evidence="2" key="1">
    <citation type="submission" date="2024-08" db="EMBL/GenBank/DDBJ databases">
        <title>Phylogenomic analyses of a clade within the roseobacter group suggest taxonomic reassignments of species of the genera Aestuariivita, Citreicella, Loktanella, Nautella, Pelagibaca, Ruegeria, Thalassobius, Thiobacimonas and Tropicibacter, and the proposal o.</title>
        <authorList>
            <person name="Jeon C.O."/>
        </authorList>
    </citation>
    <scope>NUCLEOTIDE SEQUENCE</scope>
    <source>
        <strain evidence="2">SS1-5</strain>
    </source>
</reference>
<sequence length="155" mass="16808">MTPEILFSYVGTAAMVGWALLVLGPRRFTWFNAIPLWIIPAGLSAVYAALIFSRFSGMGGGFDSLSNVATLLADDWALLAAWVHFLAFDLFIGAVMAARMDRVGVGRLVQTPILLSTFMLGPLGFLIAALTELGLRARRLPTQTKSLEGTHYVFA</sequence>
<evidence type="ECO:0000313" key="3">
    <source>
        <dbReference type="Proteomes" id="UP001470809"/>
    </source>
</evidence>
<dbReference type="Pfam" id="PF14108">
    <property type="entry name" value="ABA4-like"/>
    <property type="match status" value="1"/>
</dbReference>
<feature type="transmembrane region" description="Helical" evidence="1">
    <location>
        <begin position="6"/>
        <end position="24"/>
    </location>
</feature>
<organism evidence="2 3">
    <name type="scientific">Yoonia rhodophyticola</name>
    <dbReference type="NCBI Taxonomy" id="3137370"/>
    <lineage>
        <taxon>Bacteria</taxon>
        <taxon>Pseudomonadati</taxon>
        <taxon>Pseudomonadota</taxon>
        <taxon>Alphaproteobacteria</taxon>
        <taxon>Rhodobacterales</taxon>
        <taxon>Paracoccaceae</taxon>
        <taxon>Yoonia</taxon>
    </lineage>
</organism>
<evidence type="ECO:0000313" key="2">
    <source>
        <dbReference type="EMBL" id="WZU66420.1"/>
    </source>
</evidence>
<dbReference type="EMBL" id="CP151767">
    <property type="protein sequence ID" value="WZU66420.1"/>
    <property type="molecule type" value="Genomic_DNA"/>
</dbReference>
<proteinExistence type="predicted"/>
<feature type="transmembrane region" description="Helical" evidence="1">
    <location>
        <begin position="36"/>
        <end position="56"/>
    </location>
</feature>
<dbReference type="InterPro" id="IPR025461">
    <property type="entry name" value="ABA4-like"/>
</dbReference>
<dbReference type="AlphaFoldDB" id="A0AAN0NJN5"/>
<feature type="transmembrane region" description="Helical" evidence="1">
    <location>
        <begin position="76"/>
        <end position="96"/>
    </location>
</feature>
<protein>
    <submittedName>
        <fullName evidence="2">ABA4-like family protein</fullName>
    </submittedName>
</protein>
<dbReference type="KEGG" id="yrh:AABB31_15345"/>
<gene>
    <name evidence="2" type="ORF">AABB31_15345</name>
</gene>
<feature type="transmembrane region" description="Helical" evidence="1">
    <location>
        <begin position="108"/>
        <end position="130"/>
    </location>
</feature>
<evidence type="ECO:0000256" key="1">
    <source>
        <dbReference type="SAM" id="Phobius"/>
    </source>
</evidence>
<accession>A0AAN0NJN5</accession>
<name>A0AAN0NJN5_9RHOB</name>
<dbReference type="Proteomes" id="UP001470809">
    <property type="component" value="Chromosome"/>
</dbReference>
<keyword evidence="3" id="KW-1185">Reference proteome</keyword>
<keyword evidence="1" id="KW-1133">Transmembrane helix</keyword>
<keyword evidence="1" id="KW-0812">Transmembrane</keyword>
<keyword evidence="1" id="KW-0472">Membrane</keyword>